<evidence type="ECO:0000313" key="2">
    <source>
        <dbReference type="Proteomes" id="UP000694397"/>
    </source>
</evidence>
<keyword evidence="2" id="KW-1185">Reference proteome</keyword>
<proteinExistence type="predicted"/>
<dbReference type="AlphaFoldDB" id="A0A8C9WLG5"/>
<dbReference type="Proteomes" id="UP000694397">
    <property type="component" value="Chromosome 8"/>
</dbReference>
<name>A0A8C9WLG5_SCLFO</name>
<accession>A0A8C9WLG5</accession>
<reference evidence="1" key="3">
    <citation type="submission" date="2025-09" db="UniProtKB">
        <authorList>
            <consortium name="Ensembl"/>
        </authorList>
    </citation>
    <scope>IDENTIFICATION</scope>
</reference>
<sequence>IQSICQFGDRIGSPLLARTHQSPFLPVHSRGFVLLLFSSNLYPVKARGCQKEKVSNSRSVPLLPFLSPARAQGNT</sequence>
<protein>
    <submittedName>
        <fullName evidence="1">Uncharacterized protein</fullName>
    </submittedName>
</protein>
<reference evidence="1 2" key="1">
    <citation type="submission" date="2019-04" db="EMBL/GenBank/DDBJ databases">
        <authorList>
            <consortium name="Wellcome Sanger Institute Data Sharing"/>
        </authorList>
    </citation>
    <scope>NUCLEOTIDE SEQUENCE [LARGE SCALE GENOMIC DNA]</scope>
</reference>
<organism evidence="1 2">
    <name type="scientific">Scleropages formosus</name>
    <name type="common">Asian bonytongue</name>
    <name type="synonym">Osteoglossum formosum</name>
    <dbReference type="NCBI Taxonomy" id="113540"/>
    <lineage>
        <taxon>Eukaryota</taxon>
        <taxon>Metazoa</taxon>
        <taxon>Chordata</taxon>
        <taxon>Craniata</taxon>
        <taxon>Vertebrata</taxon>
        <taxon>Euteleostomi</taxon>
        <taxon>Actinopterygii</taxon>
        <taxon>Neopterygii</taxon>
        <taxon>Teleostei</taxon>
        <taxon>Osteoglossocephala</taxon>
        <taxon>Osteoglossomorpha</taxon>
        <taxon>Osteoglossiformes</taxon>
        <taxon>Osteoglossidae</taxon>
        <taxon>Scleropages</taxon>
    </lineage>
</organism>
<dbReference type="Ensembl" id="ENSSFOT00015076340.1">
    <property type="protein sequence ID" value="ENSSFOP00015076704.1"/>
    <property type="gene ID" value="ENSSFOG00015029885.1"/>
</dbReference>
<reference evidence="1" key="2">
    <citation type="submission" date="2025-08" db="UniProtKB">
        <authorList>
            <consortium name="Ensembl"/>
        </authorList>
    </citation>
    <scope>IDENTIFICATION</scope>
</reference>
<evidence type="ECO:0000313" key="1">
    <source>
        <dbReference type="Ensembl" id="ENSSFOP00015076704.1"/>
    </source>
</evidence>